<evidence type="ECO:0000313" key="1">
    <source>
        <dbReference type="EMBL" id="VVC28108.1"/>
    </source>
</evidence>
<dbReference type="InterPro" id="IPR012337">
    <property type="entry name" value="RNaseH-like_sf"/>
</dbReference>
<dbReference type="SUPFAM" id="SSF53098">
    <property type="entry name" value="Ribonuclease H-like"/>
    <property type="match status" value="1"/>
</dbReference>
<dbReference type="EMBL" id="CABPRJ010000478">
    <property type="protein sequence ID" value="VVC28108.1"/>
    <property type="molecule type" value="Genomic_DNA"/>
</dbReference>
<dbReference type="Proteomes" id="UP000325440">
    <property type="component" value="Unassembled WGS sequence"/>
</dbReference>
<keyword evidence="2" id="KW-1185">Reference proteome</keyword>
<reference evidence="1 2" key="1">
    <citation type="submission" date="2019-08" db="EMBL/GenBank/DDBJ databases">
        <authorList>
            <person name="Alioto T."/>
            <person name="Alioto T."/>
            <person name="Gomez Garrido J."/>
        </authorList>
    </citation>
    <scope>NUCLEOTIDE SEQUENCE [LARGE SCALE GENOMIC DNA]</scope>
</reference>
<sequence length="131" mass="14975">MISRFVEMVTLISPLLLEDYTAPVMPTVIEMDTLKQLLDLLKPLEFVTKESSGENYIKISNLIPMISCFLKQLTQIKPHFEVICEIKDLLHAELTRRFGMIEQVKPIAIATLLDPRFKNVDFSDPVACSHL</sequence>
<protein>
    <submittedName>
        <fullName evidence="1">Ribonuclease H-like domain</fullName>
    </submittedName>
</protein>
<dbReference type="OrthoDB" id="6623431at2759"/>
<evidence type="ECO:0000313" key="2">
    <source>
        <dbReference type="Proteomes" id="UP000325440"/>
    </source>
</evidence>
<dbReference type="AlphaFoldDB" id="A0A5E4MCJ2"/>
<name>A0A5E4MCJ2_9HEMI</name>
<accession>A0A5E4MCJ2</accession>
<gene>
    <name evidence="1" type="ORF">CINCED_3A019533</name>
</gene>
<organism evidence="1 2">
    <name type="scientific">Cinara cedri</name>
    <dbReference type="NCBI Taxonomy" id="506608"/>
    <lineage>
        <taxon>Eukaryota</taxon>
        <taxon>Metazoa</taxon>
        <taxon>Ecdysozoa</taxon>
        <taxon>Arthropoda</taxon>
        <taxon>Hexapoda</taxon>
        <taxon>Insecta</taxon>
        <taxon>Pterygota</taxon>
        <taxon>Neoptera</taxon>
        <taxon>Paraneoptera</taxon>
        <taxon>Hemiptera</taxon>
        <taxon>Sternorrhyncha</taxon>
        <taxon>Aphidomorpha</taxon>
        <taxon>Aphidoidea</taxon>
        <taxon>Aphididae</taxon>
        <taxon>Lachninae</taxon>
        <taxon>Cinara</taxon>
    </lineage>
</organism>
<proteinExistence type="predicted"/>